<dbReference type="Pfam" id="PF13457">
    <property type="entry name" value="GW"/>
    <property type="match status" value="1"/>
</dbReference>
<reference evidence="5 6" key="1">
    <citation type="submission" date="2016-10" db="EMBL/GenBank/DDBJ databases">
        <authorList>
            <person name="de Groot N.N."/>
        </authorList>
    </citation>
    <scope>NUCLEOTIDE SEQUENCE [LARGE SCALE GENOMIC DNA]</scope>
    <source>
        <strain evidence="5 6">DSM 15695</strain>
    </source>
</reference>
<dbReference type="GO" id="GO:0030655">
    <property type="term" value="P:beta-lactam antibiotic catabolic process"/>
    <property type="evidence" value="ECO:0007669"/>
    <property type="project" value="InterPro"/>
</dbReference>
<feature type="transmembrane region" description="Helical" evidence="2">
    <location>
        <begin position="20"/>
        <end position="45"/>
    </location>
</feature>
<proteinExistence type="predicted"/>
<dbReference type="EMBL" id="FOEN01000002">
    <property type="protein sequence ID" value="SEP83311.1"/>
    <property type="molecule type" value="Genomic_DNA"/>
</dbReference>
<dbReference type="Proteomes" id="UP000198833">
    <property type="component" value="Unassembled WGS sequence"/>
</dbReference>
<keyword evidence="6" id="KW-1185">Reference proteome</keyword>
<evidence type="ECO:0000256" key="2">
    <source>
        <dbReference type="SAM" id="Phobius"/>
    </source>
</evidence>
<sequence>MKKIWGSIQDQALKNRKNRIWWLMAAILMLMVVVWLIVSVVAGIFNITSSEKFSLDQPLASKQGPKLSQFTPLRQFNLDPEDRILVQSLKDSDLNVGVSHRTDEPLLAEVVNQEATSELVEEPEVVPWFYYSPNVAKLSLKSRANRYQLIKEESINQFAWYQAAGKVYLFQFGQPYTGWHDLPFEGWRYYQQGLATDQVIDIPQAKQMNSQRERLAKLMPRPQWRTIYLTPKGQYSANAAIKPVQYSILYKNTDALIMTAPPGSKGSGLLTTTENFFEMPMEVVEEAQTLNGEWLHVNIGYEDLGWIKKDTTYQDYVLTYYSERELLDTIDQILQEEVDGINARVGASFINNETMAQTSYNNQIFFPASTQKIYVLGELYHQYKTGQLSPETVVTLYDEDKVPGAGIIQGYANGSQFTIDELVDLVSIYSDNTAANLIIDTVGGGPVINPHIHQMGLYDTYIQGKYYGGDSTWFTTSPADAARFFAYLANNQVNGEPWDEMLINKFTMNTHTFLRTYIWGDTRSWNKSGLGGTEQNDVATFVTPYGEYSLAVYTAEPGNYDIIGEQVAQLSVRVHEAFNDIRSKLWISVDETTRADQ</sequence>
<dbReference type="Gene3D" id="3.40.710.10">
    <property type="entry name" value="DD-peptidase/beta-lactamase superfamily"/>
    <property type="match status" value="1"/>
</dbReference>
<dbReference type="InterPro" id="IPR045155">
    <property type="entry name" value="Beta-lactam_cat"/>
</dbReference>
<dbReference type="PANTHER" id="PTHR35333">
    <property type="entry name" value="BETA-LACTAMASE"/>
    <property type="match status" value="1"/>
</dbReference>
<keyword evidence="1" id="KW-0732">Signal</keyword>
<keyword evidence="2" id="KW-1133">Transmembrane helix</keyword>
<dbReference type="SUPFAM" id="SSF82057">
    <property type="entry name" value="Prokaryotic SH3-related domain"/>
    <property type="match status" value="1"/>
</dbReference>
<accession>A0A1H9B3N7</accession>
<feature type="domain" description="GW" evidence="4">
    <location>
        <begin position="251"/>
        <end position="310"/>
    </location>
</feature>
<keyword evidence="2" id="KW-0812">Transmembrane</keyword>
<feature type="domain" description="Beta-lactamase class A catalytic" evidence="3">
    <location>
        <begin position="353"/>
        <end position="554"/>
    </location>
</feature>
<dbReference type="RefSeq" id="WP_092570604.1">
    <property type="nucleotide sequence ID" value="NZ_CP149446.1"/>
</dbReference>
<keyword evidence="2" id="KW-0472">Membrane</keyword>
<dbReference type="GO" id="GO:0008800">
    <property type="term" value="F:beta-lactamase activity"/>
    <property type="evidence" value="ECO:0007669"/>
    <property type="project" value="InterPro"/>
</dbReference>
<dbReference type="STRING" id="89093.SAMN04488558_102150"/>
<dbReference type="OrthoDB" id="9775096at2"/>
<protein>
    <submittedName>
        <fullName evidence="5">Beta-lactamase class A</fullName>
    </submittedName>
</protein>
<dbReference type="InterPro" id="IPR012338">
    <property type="entry name" value="Beta-lactam/transpept-like"/>
</dbReference>
<evidence type="ECO:0000313" key="6">
    <source>
        <dbReference type="Proteomes" id="UP000198833"/>
    </source>
</evidence>
<name>A0A1H9B3N7_9LACT</name>
<dbReference type="PANTHER" id="PTHR35333:SF3">
    <property type="entry name" value="BETA-LACTAMASE-TYPE TRANSPEPTIDASE FOLD CONTAINING PROTEIN"/>
    <property type="match status" value="1"/>
</dbReference>
<dbReference type="InterPro" id="IPR000871">
    <property type="entry name" value="Beta-lactam_class-A"/>
</dbReference>
<organism evidence="5 6">
    <name type="scientific">Ignavigranum ruoffiae</name>
    <dbReference type="NCBI Taxonomy" id="89093"/>
    <lineage>
        <taxon>Bacteria</taxon>
        <taxon>Bacillati</taxon>
        <taxon>Bacillota</taxon>
        <taxon>Bacilli</taxon>
        <taxon>Lactobacillales</taxon>
        <taxon>Aerococcaceae</taxon>
        <taxon>Ignavigranum</taxon>
    </lineage>
</organism>
<dbReference type="AlphaFoldDB" id="A0A1H9B3N7"/>
<dbReference type="InterPro" id="IPR025987">
    <property type="entry name" value="GW_dom"/>
</dbReference>
<evidence type="ECO:0000259" key="3">
    <source>
        <dbReference type="Pfam" id="PF13354"/>
    </source>
</evidence>
<dbReference type="GO" id="GO:0046677">
    <property type="term" value="P:response to antibiotic"/>
    <property type="evidence" value="ECO:0007669"/>
    <property type="project" value="InterPro"/>
</dbReference>
<evidence type="ECO:0000259" key="4">
    <source>
        <dbReference type="Pfam" id="PF13457"/>
    </source>
</evidence>
<dbReference type="InterPro" id="IPR038200">
    <property type="entry name" value="GW_dom_sf"/>
</dbReference>
<evidence type="ECO:0000313" key="5">
    <source>
        <dbReference type="EMBL" id="SEP83311.1"/>
    </source>
</evidence>
<dbReference type="SUPFAM" id="SSF56601">
    <property type="entry name" value="beta-lactamase/transpeptidase-like"/>
    <property type="match status" value="1"/>
</dbReference>
<dbReference type="Gene3D" id="2.30.30.170">
    <property type="match status" value="1"/>
</dbReference>
<gene>
    <name evidence="5" type="ORF">SAMN04488558_102150</name>
</gene>
<evidence type="ECO:0000256" key="1">
    <source>
        <dbReference type="ARBA" id="ARBA00022729"/>
    </source>
</evidence>
<dbReference type="Pfam" id="PF13354">
    <property type="entry name" value="Beta-lactamase2"/>
    <property type="match status" value="1"/>
</dbReference>